<keyword evidence="2" id="KW-1185">Reference proteome</keyword>
<comment type="caution">
    <text evidence="1">The sequence shown here is derived from an EMBL/GenBank/DDBJ whole genome shotgun (WGS) entry which is preliminary data.</text>
</comment>
<dbReference type="Proteomes" id="UP000289886">
    <property type="component" value="Unassembled WGS sequence"/>
</dbReference>
<protein>
    <submittedName>
        <fullName evidence="1">Uncharacterized protein</fullName>
    </submittedName>
</protein>
<sequence>MAMERRPTSGLTYSMLSPTTQKVTLTGIQGYDGFLILAIVMPHSLKLKQLDFPVKPDCSGHFQGITNHKS</sequence>
<name>A0A444TXY7_ACIRT</name>
<accession>A0A444TXY7</accession>
<reference evidence="1 2" key="1">
    <citation type="submission" date="2019-01" db="EMBL/GenBank/DDBJ databases">
        <title>Draft Genome and Complete Hox-Cluster Characterization of the Sterlet Sturgeon (Acipenser ruthenus).</title>
        <authorList>
            <person name="Wei Q."/>
        </authorList>
    </citation>
    <scope>NUCLEOTIDE SEQUENCE [LARGE SCALE GENOMIC DNA]</scope>
    <source>
        <strain evidence="1">WHYD16114868_AA</strain>
        <tissue evidence="1">Blood</tissue>
    </source>
</reference>
<gene>
    <name evidence="1" type="ORF">EOD39_2872</name>
</gene>
<organism evidence="1 2">
    <name type="scientific">Acipenser ruthenus</name>
    <name type="common">Sterlet sturgeon</name>
    <dbReference type="NCBI Taxonomy" id="7906"/>
    <lineage>
        <taxon>Eukaryota</taxon>
        <taxon>Metazoa</taxon>
        <taxon>Chordata</taxon>
        <taxon>Craniata</taxon>
        <taxon>Vertebrata</taxon>
        <taxon>Euteleostomi</taxon>
        <taxon>Actinopterygii</taxon>
        <taxon>Chondrostei</taxon>
        <taxon>Acipenseriformes</taxon>
        <taxon>Acipenseridae</taxon>
        <taxon>Acipenser</taxon>
    </lineage>
</organism>
<dbReference type="EMBL" id="SCEB01215776">
    <property type="protein sequence ID" value="RXM27749.1"/>
    <property type="molecule type" value="Genomic_DNA"/>
</dbReference>
<evidence type="ECO:0000313" key="1">
    <source>
        <dbReference type="EMBL" id="RXM27749.1"/>
    </source>
</evidence>
<dbReference type="AlphaFoldDB" id="A0A444TXY7"/>
<proteinExistence type="predicted"/>
<evidence type="ECO:0000313" key="2">
    <source>
        <dbReference type="Proteomes" id="UP000289886"/>
    </source>
</evidence>